<accession>A0A3M7QXV4</accession>
<evidence type="ECO:0000313" key="2">
    <source>
        <dbReference type="Proteomes" id="UP000276133"/>
    </source>
</evidence>
<sequence length="60" mass="6902">MTLHQLLKVKISNYANFNFKAKIGNFCYWMTAVLESGKGQIKKIISSVRHEKSTEKLLQS</sequence>
<proteinExistence type="predicted"/>
<dbReference type="AlphaFoldDB" id="A0A3M7QXV4"/>
<keyword evidence="2" id="KW-1185">Reference proteome</keyword>
<organism evidence="1 2">
    <name type="scientific">Brachionus plicatilis</name>
    <name type="common">Marine rotifer</name>
    <name type="synonym">Brachionus muelleri</name>
    <dbReference type="NCBI Taxonomy" id="10195"/>
    <lineage>
        <taxon>Eukaryota</taxon>
        <taxon>Metazoa</taxon>
        <taxon>Spiralia</taxon>
        <taxon>Gnathifera</taxon>
        <taxon>Rotifera</taxon>
        <taxon>Eurotatoria</taxon>
        <taxon>Monogononta</taxon>
        <taxon>Pseudotrocha</taxon>
        <taxon>Ploima</taxon>
        <taxon>Brachionidae</taxon>
        <taxon>Brachionus</taxon>
    </lineage>
</organism>
<comment type="caution">
    <text evidence="1">The sequence shown here is derived from an EMBL/GenBank/DDBJ whole genome shotgun (WGS) entry which is preliminary data.</text>
</comment>
<name>A0A3M7QXV4_BRAPC</name>
<dbReference type="EMBL" id="REGN01004771">
    <property type="protein sequence ID" value="RNA16217.1"/>
    <property type="molecule type" value="Genomic_DNA"/>
</dbReference>
<gene>
    <name evidence="1" type="ORF">BpHYR1_037837</name>
</gene>
<reference evidence="1 2" key="1">
    <citation type="journal article" date="2018" name="Sci. Rep.">
        <title>Genomic signatures of local adaptation to the degree of environmental predictability in rotifers.</title>
        <authorList>
            <person name="Franch-Gras L."/>
            <person name="Hahn C."/>
            <person name="Garcia-Roger E.M."/>
            <person name="Carmona M.J."/>
            <person name="Serra M."/>
            <person name="Gomez A."/>
        </authorList>
    </citation>
    <scope>NUCLEOTIDE SEQUENCE [LARGE SCALE GENOMIC DNA]</scope>
    <source>
        <strain evidence="1">HYR1</strain>
    </source>
</reference>
<dbReference type="Proteomes" id="UP000276133">
    <property type="component" value="Unassembled WGS sequence"/>
</dbReference>
<protein>
    <submittedName>
        <fullName evidence="1">Uncharacterized protein</fullName>
    </submittedName>
</protein>
<evidence type="ECO:0000313" key="1">
    <source>
        <dbReference type="EMBL" id="RNA16217.1"/>
    </source>
</evidence>